<protein>
    <recommendedName>
        <fullName evidence="1">DUF7344 domain-containing protein</fullName>
    </recommendedName>
</protein>
<keyword evidence="3" id="KW-1185">Reference proteome</keyword>
<dbReference type="eggNOG" id="arCOG03828">
    <property type="taxonomic scope" value="Archaea"/>
</dbReference>
<dbReference type="OrthoDB" id="197001at2157"/>
<comment type="caution">
    <text evidence="2">The sequence shown here is derived from an EMBL/GenBank/DDBJ whole genome shotgun (WGS) entry which is preliminary data.</text>
</comment>
<dbReference type="RefSeq" id="WP_006091828.1">
    <property type="nucleotide sequence ID" value="NZ_AOHW01000043.1"/>
</dbReference>
<evidence type="ECO:0000313" key="2">
    <source>
        <dbReference type="EMBL" id="ELY38244.1"/>
    </source>
</evidence>
<dbReference type="EMBL" id="AOHW01000043">
    <property type="protein sequence ID" value="ELY38244.1"/>
    <property type="molecule type" value="Genomic_DNA"/>
</dbReference>
<dbReference type="InterPro" id="IPR055768">
    <property type="entry name" value="DUF7344"/>
</dbReference>
<dbReference type="Proteomes" id="UP000011599">
    <property type="component" value="Unassembled WGS sequence"/>
</dbReference>
<dbReference type="AlphaFoldDB" id="L9VM62"/>
<accession>L9VM62</accession>
<organism evidence="2 3">
    <name type="scientific">Natronorubrum tibetense GA33</name>
    <dbReference type="NCBI Taxonomy" id="1114856"/>
    <lineage>
        <taxon>Archaea</taxon>
        <taxon>Methanobacteriati</taxon>
        <taxon>Methanobacteriota</taxon>
        <taxon>Stenosarchaea group</taxon>
        <taxon>Halobacteria</taxon>
        <taxon>Halobacteriales</taxon>
        <taxon>Natrialbaceae</taxon>
        <taxon>Natronorubrum</taxon>
    </lineage>
</organism>
<dbReference type="InterPro" id="IPR036388">
    <property type="entry name" value="WH-like_DNA-bd_sf"/>
</dbReference>
<dbReference type="STRING" id="1114856.GCA_000383975_00364"/>
<proteinExistence type="predicted"/>
<dbReference type="Pfam" id="PF24035">
    <property type="entry name" value="DUF7344"/>
    <property type="match status" value="1"/>
</dbReference>
<feature type="domain" description="DUF7344" evidence="1">
    <location>
        <begin position="20"/>
        <end position="99"/>
    </location>
</feature>
<sequence length="130" mass="14486">MVEQLRLEQVGTPEFLDSFYSVLSNAIRRNALQYLLTNQDPVSVDRLALELAAIEHGESAEAVTSEHQHDLRMLLTHVHLPSLTDAGVVTWDREREQVTLTPLLDQLSVTGSTMNGLPELSISPRSETSH</sequence>
<dbReference type="PATRIC" id="fig|1114856.3.peg.3823"/>
<evidence type="ECO:0000313" key="3">
    <source>
        <dbReference type="Proteomes" id="UP000011599"/>
    </source>
</evidence>
<evidence type="ECO:0000259" key="1">
    <source>
        <dbReference type="Pfam" id="PF24035"/>
    </source>
</evidence>
<name>L9VM62_9EURY</name>
<reference evidence="2 3" key="1">
    <citation type="journal article" date="2014" name="PLoS Genet.">
        <title>Phylogenetically driven sequencing of extremely halophilic archaea reveals strategies for static and dynamic osmo-response.</title>
        <authorList>
            <person name="Becker E.A."/>
            <person name="Seitzer P.M."/>
            <person name="Tritt A."/>
            <person name="Larsen D."/>
            <person name="Krusor M."/>
            <person name="Yao A.I."/>
            <person name="Wu D."/>
            <person name="Madern D."/>
            <person name="Eisen J.A."/>
            <person name="Darling A.E."/>
            <person name="Facciotti M.T."/>
        </authorList>
    </citation>
    <scope>NUCLEOTIDE SEQUENCE [LARGE SCALE GENOMIC DNA]</scope>
    <source>
        <strain evidence="2 3">GA33</strain>
    </source>
</reference>
<gene>
    <name evidence="2" type="ORF">C496_18433</name>
</gene>
<dbReference type="Gene3D" id="1.10.10.10">
    <property type="entry name" value="Winged helix-like DNA-binding domain superfamily/Winged helix DNA-binding domain"/>
    <property type="match status" value="1"/>
</dbReference>